<dbReference type="AlphaFoldDB" id="A0A540UW02"/>
<proteinExistence type="predicted"/>
<dbReference type="Proteomes" id="UP000315753">
    <property type="component" value="Unassembled WGS sequence"/>
</dbReference>
<accession>A0A540UW02</accession>
<reference evidence="1 2" key="1">
    <citation type="submission" date="2019-06" db="EMBL/GenBank/DDBJ databases">
        <title>Genome sequence of Ureibacillus terrenus.</title>
        <authorList>
            <person name="Maclea K.S."/>
            <person name="Simoes M."/>
        </authorList>
    </citation>
    <scope>NUCLEOTIDE SEQUENCE [LARGE SCALE GENOMIC DNA]</scope>
    <source>
        <strain evidence="1 2">ATCC BAA-384</strain>
    </source>
</reference>
<keyword evidence="2" id="KW-1185">Reference proteome</keyword>
<dbReference type="OrthoDB" id="1947873at2"/>
<organism evidence="1 2">
    <name type="scientific">Ureibacillus terrenus</name>
    <dbReference type="NCBI Taxonomy" id="118246"/>
    <lineage>
        <taxon>Bacteria</taxon>
        <taxon>Bacillati</taxon>
        <taxon>Bacillota</taxon>
        <taxon>Bacilli</taxon>
        <taxon>Bacillales</taxon>
        <taxon>Caryophanaceae</taxon>
        <taxon>Ureibacillus</taxon>
    </lineage>
</organism>
<gene>
    <name evidence="1" type="ORF">FKZ59_13400</name>
</gene>
<protein>
    <submittedName>
        <fullName evidence="1">Uncharacterized protein</fullName>
    </submittedName>
</protein>
<evidence type="ECO:0000313" key="2">
    <source>
        <dbReference type="Proteomes" id="UP000315753"/>
    </source>
</evidence>
<evidence type="ECO:0000313" key="1">
    <source>
        <dbReference type="EMBL" id="TQE88672.1"/>
    </source>
</evidence>
<dbReference type="EMBL" id="VIGD01000026">
    <property type="protein sequence ID" value="TQE88672.1"/>
    <property type="molecule type" value="Genomic_DNA"/>
</dbReference>
<comment type="caution">
    <text evidence="1">The sequence shown here is derived from an EMBL/GenBank/DDBJ whole genome shotgun (WGS) entry which is preliminary data.</text>
</comment>
<name>A0A540UW02_9BACL</name>
<sequence>MKEHRKTGHNVLHLLYPIRKKNESNCKNKGSLEGLLTRLQFERFGCSADNPSKENKNNIFSVYPSTFKKNEVFVQDSHSYWISEKQVAEYFHPTVQGSLFRSGNLKKYRKIEGEIFIADLKNPDHQEDNTKNQHTIAFQWLATEIYVFNEDYAFLVVRLSLLENVSVDKNDIESSLRQPYPQPVQSLNIWMKFANRVRQNYKKYATQPKLQITHAFNEEKQEVMKVEESSFFNYLEKHYKDLFAKYAISNVDLNGQGELELPQRIEPNAFLYAFVQTDSTEPLTNNELNQLIHIDDYDGESGSTPEFIDEFVNRHLYKRWISYGTYTTAIDYGSITISQNRSFVYSFRKSDLYKQSFPNLLIQHYGSTSSFWTQKD</sequence>
<dbReference type="RefSeq" id="WP_141603259.1">
    <property type="nucleotide sequence ID" value="NZ_VIGD01000026.1"/>
</dbReference>